<organism evidence="3 4">
    <name type="scientific">Aliidiomarina minuta</name>
    <dbReference type="NCBI Taxonomy" id="880057"/>
    <lineage>
        <taxon>Bacteria</taxon>
        <taxon>Pseudomonadati</taxon>
        <taxon>Pseudomonadota</taxon>
        <taxon>Gammaproteobacteria</taxon>
        <taxon>Alteromonadales</taxon>
        <taxon>Idiomarinaceae</taxon>
        <taxon>Aliidiomarina</taxon>
    </lineage>
</organism>
<gene>
    <name evidence="3" type="ORF">CWE09_09095</name>
</gene>
<dbReference type="InterPro" id="IPR014529">
    <property type="entry name" value="UCP026631"/>
</dbReference>
<proteinExistence type="predicted"/>
<evidence type="ECO:0000259" key="2">
    <source>
        <dbReference type="Pfam" id="PF03703"/>
    </source>
</evidence>
<feature type="transmembrane region" description="Helical" evidence="1">
    <location>
        <begin position="356"/>
        <end position="374"/>
    </location>
</feature>
<feature type="transmembrane region" description="Helical" evidence="1">
    <location>
        <begin position="184"/>
        <end position="201"/>
    </location>
</feature>
<keyword evidence="1" id="KW-1133">Transmembrane helix</keyword>
<dbReference type="PIRSF" id="PIRSF026631">
    <property type="entry name" value="UCP026631"/>
    <property type="match status" value="1"/>
</dbReference>
<dbReference type="AlphaFoldDB" id="A0A432WB64"/>
<dbReference type="PANTHER" id="PTHR34473">
    <property type="entry name" value="UPF0699 TRANSMEMBRANE PROTEIN YDBS"/>
    <property type="match status" value="1"/>
</dbReference>
<dbReference type="InterPro" id="IPR005182">
    <property type="entry name" value="YdbS-like_PH"/>
</dbReference>
<dbReference type="Pfam" id="PF03703">
    <property type="entry name" value="bPH_2"/>
    <property type="match status" value="2"/>
</dbReference>
<dbReference type="Proteomes" id="UP000288293">
    <property type="component" value="Unassembled WGS sequence"/>
</dbReference>
<dbReference type="OrthoDB" id="155986at2"/>
<feature type="transmembrane region" description="Helical" evidence="1">
    <location>
        <begin position="46"/>
        <end position="70"/>
    </location>
</feature>
<feature type="domain" description="YdbS-like PH" evidence="2">
    <location>
        <begin position="67"/>
        <end position="144"/>
    </location>
</feature>
<comment type="caution">
    <text evidence="3">The sequence shown here is derived from an EMBL/GenBank/DDBJ whole genome shotgun (WGS) entry which is preliminary data.</text>
</comment>
<feature type="transmembrane region" description="Helical" evidence="1">
    <location>
        <begin position="231"/>
        <end position="258"/>
    </location>
</feature>
<dbReference type="RefSeq" id="WP_126803642.1">
    <property type="nucleotide sequence ID" value="NZ_PIPL01000001.1"/>
</dbReference>
<evidence type="ECO:0000313" key="4">
    <source>
        <dbReference type="Proteomes" id="UP000288293"/>
    </source>
</evidence>
<feature type="domain" description="YdbS-like PH" evidence="2">
    <location>
        <begin position="401"/>
        <end position="471"/>
    </location>
</feature>
<keyword evidence="1" id="KW-0812">Transmembrane</keyword>
<feature type="transmembrane region" description="Helical" evidence="1">
    <location>
        <begin position="380"/>
        <end position="398"/>
    </location>
</feature>
<evidence type="ECO:0000256" key="1">
    <source>
        <dbReference type="SAM" id="Phobius"/>
    </source>
</evidence>
<dbReference type="PANTHER" id="PTHR34473:SF2">
    <property type="entry name" value="UPF0699 TRANSMEMBRANE PROTEIN YDBT"/>
    <property type="match status" value="1"/>
</dbReference>
<sequence>MNFKRVSLLTLVYFIGRTLMLAVRHASNFLPLVIVFFAGGEQIRSLALLILPIAIPAIVVLHAFASWWFFRYRVDGTTLHIRDGIFKRKQLTLDYARIQQADVRQPWYFRPFGLSVLGVESAGSEGKEVELAGLSYVYAHELKDAMLAESMEVQSDEQNGTATESKSDAISIALPLSEVARYGLIYNPVLLLIPILLYPLSQLNLLDEWLLPKLEDLQANFNGSELEQYGWLFFLALLVAALLIVIVASVIIAIIRFYGFTLTITGNRYQSKAGLFTIVTRGFQYVRLQRVIWQQGMIARLLRRRGMRVNQSGTPNQQNGQKSFFVPVLDKSREQQLRHSLQLTTPQWQRVHPMSIFMPWLMSVLLMTGFVALISGLDWYWVLHALWVSALISALVQVQSWRRRAVSLDQHWLATRRGLIGEQQRWVPAYKMQTLKLHQGPWLRLWGSCSLHIYSAAGRETIAWLPAEQLAQWKQQLLDTTTAHKGRWM</sequence>
<accession>A0A432WB64</accession>
<dbReference type="EMBL" id="PIPL01000001">
    <property type="protein sequence ID" value="RUO26828.1"/>
    <property type="molecule type" value="Genomic_DNA"/>
</dbReference>
<reference evidence="3 4" key="1">
    <citation type="journal article" date="2011" name="Front. Microbiol.">
        <title>Genomic signatures of strain selection and enhancement in Bacillus atrophaeus var. globigii, a historical biowarfare simulant.</title>
        <authorList>
            <person name="Gibbons H.S."/>
            <person name="Broomall S.M."/>
            <person name="McNew L.A."/>
            <person name="Daligault H."/>
            <person name="Chapman C."/>
            <person name="Bruce D."/>
            <person name="Karavis M."/>
            <person name="Krepps M."/>
            <person name="McGregor P.A."/>
            <person name="Hong C."/>
            <person name="Park K.H."/>
            <person name="Akmal A."/>
            <person name="Feldman A."/>
            <person name="Lin J.S."/>
            <person name="Chang W.E."/>
            <person name="Higgs B.W."/>
            <person name="Demirev P."/>
            <person name="Lindquist J."/>
            <person name="Liem A."/>
            <person name="Fochler E."/>
            <person name="Read T.D."/>
            <person name="Tapia R."/>
            <person name="Johnson S."/>
            <person name="Bishop-Lilly K.A."/>
            <person name="Detter C."/>
            <person name="Han C."/>
            <person name="Sozhamannan S."/>
            <person name="Rosenzweig C.N."/>
            <person name="Skowronski E.W."/>
        </authorList>
    </citation>
    <scope>NUCLEOTIDE SEQUENCE [LARGE SCALE GENOMIC DNA]</scope>
    <source>
        <strain evidence="3 4">MLST1</strain>
    </source>
</reference>
<keyword evidence="1" id="KW-0472">Membrane</keyword>
<evidence type="ECO:0000313" key="3">
    <source>
        <dbReference type="EMBL" id="RUO26828.1"/>
    </source>
</evidence>
<protein>
    <recommendedName>
        <fullName evidence="2">YdbS-like PH domain-containing protein</fullName>
    </recommendedName>
</protein>
<name>A0A432WB64_9GAMM</name>
<keyword evidence="4" id="KW-1185">Reference proteome</keyword>